<keyword evidence="2" id="KW-1185">Reference proteome</keyword>
<feature type="transmembrane region" description="Helical" evidence="1">
    <location>
        <begin position="123"/>
        <end position="148"/>
    </location>
</feature>
<sequence>MSDNCHRGQCEDQICNLSNVSTVFTLKEELWLVVYQRNNQGNSKRMQAKCPHLSLTQDFCRSIFFNSSPSINNCLKQTLFTNDRSARGAIWATNGKLPLVPKNINAPHLNWNNSFSYSKYMGFFYLFFNMTTIYAPNFFVSYFLIVLICNLRGKLSNSARAHIAFSTECYMRVNLSLSLQHRIVLVLYRVYKPLLVDLTDLYFISVDYRVELRIMHYILIGHKVRAQDPACLLSLQRPFIYRVSKKGAILKAYTCLKTQPKLSFKSVSESLTVAFWPTSHTWKCFSASWLRSKFKLFDLWSWVRSRVFSYLPRVVPSVHCCWETSFPIWGTLTCDVITADGVTGASKITQLKIIKRQNNQKQRKVKIVELDVTVGCRVSVVSLAADHLSLVSDCVIRSSSAVSLECWLWQASTNDIVYKVEVTTDICIYIFLNSALNSKVNELNIREISFRYEIKDETPRLFHL</sequence>
<evidence type="ECO:0000256" key="1">
    <source>
        <dbReference type="SAM" id="Phobius"/>
    </source>
</evidence>
<keyword evidence="1" id="KW-0812">Transmembrane</keyword>
<evidence type="ECO:0000313" key="2">
    <source>
        <dbReference type="Proteomes" id="UP000095283"/>
    </source>
</evidence>
<accession>A0A1I7WDT4</accession>
<evidence type="ECO:0000313" key="3">
    <source>
        <dbReference type="WBParaSite" id="Hba_03100"/>
    </source>
</evidence>
<dbReference type="Proteomes" id="UP000095283">
    <property type="component" value="Unplaced"/>
</dbReference>
<protein>
    <submittedName>
        <fullName evidence="3">Ig-like domain-containing protein</fullName>
    </submittedName>
</protein>
<proteinExistence type="predicted"/>
<name>A0A1I7WDT4_HETBA</name>
<keyword evidence="1" id="KW-0472">Membrane</keyword>
<dbReference type="AlphaFoldDB" id="A0A1I7WDT4"/>
<organism evidence="2 3">
    <name type="scientific">Heterorhabditis bacteriophora</name>
    <name type="common">Entomopathogenic nematode worm</name>
    <dbReference type="NCBI Taxonomy" id="37862"/>
    <lineage>
        <taxon>Eukaryota</taxon>
        <taxon>Metazoa</taxon>
        <taxon>Ecdysozoa</taxon>
        <taxon>Nematoda</taxon>
        <taxon>Chromadorea</taxon>
        <taxon>Rhabditida</taxon>
        <taxon>Rhabditina</taxon>
        <taxon>Rhabditomorpha</taxon>
        <taxon>Strongyloidea</taxon>
        <taxon>Heterorhabditidae</taxon>
        <taxon>Heterorhabditis</taxon>
    </lineage>
</organism>
<reference evidence="3" key="1">
    <citation type="submission" date="2016-11" db="UniProtKB">
        <authorList>
            <consortium name="WormBaseParasite"/>
        </authorList>
    </citation>
    <scope>IDENTIFICATION</scope>
</reference>
<keyword evidence="1" id="KW-1133">Transmembrane helix</keyword>
<dbReference type="WBParaSite" id="Hba_03100">
    <property type="protein sequence ID" value="Hba_03100"/>
    <property type="gene ID" value="Hba_03100"/>
</dbReference>